<feature type="transmembrane region" description="Helical" evidence="1">
    <location>
        <begin position="94"/>
        <end position="114"/>
    </location>
</feature>
<protein>
    <submittedName>
        <fullName evidence="4">Iron dicitrate transport regulator FecR</fullName>
    </submittedName>
</protein>
<sequence>MPTEHRPSEHRPTEHRPSPAVIETAANWAARFDSEEASDADRAEFVAWQSAHPSHRAAWNAIRAFDSSLDAAGDLEHAALRRAAQARLTRRRTAAGGFAVALLVAGWSMLHFAGSADETARYQTARGQVKTVALEDGSDLVMDTDAAVTVALTRSERIVDLARGQVFVHVAKAPDRPFVIRTADGTATALGTAYSVRRDSAGTRVMVTESHVRICPADLPNACRTLGPGEQARITSSGVVGLGRIDAARASLWTSGWLEVDDRPVVEVLSEIARYRKHSVRFDPGQLLGRNVTGSYPLSEPDRALSGVADAADLSIARQPDGTLVIGPR</sequence>
<evidence type="ECO:0000313" key="4">
    <source>
        <dbReference type="EMBL" id="PZQ53440.1"/>
    </source>
</evidence>
<dbReference type="AlphaFoldDB" id="A0A2W5QPN0"/>
<dbReference type="Gene3D" id="2.60.120.1440">
    <property type="match status" value="1"/>
</dbReference>
<dbReference type="Proteomes" id="UP000249082">
    <property type="component" value="Unassembled WGS sequence"/>
</dbReference>
<keyword evidence="1" id="KW-0812">Transmembrane</keyword>
<dbReference type="Pfam" id="PF04773">
    <property type="entry name" value="FecR"/>
    <property type="match status" value="1"/>
</dbReference>
<dbReference type="InterPro" id="IPR012373">
    <property type="entry name" value="Ferrdict_sens_TM"/>
</dbReference>
<dbReference type="GO" id="GO:0016989">
    <property type="term" value="F:sigma factor antagonist activity"/>
    <property type="evidence" value="ECO:0007669"/>
    <property type="project" value="TreeGrafter"/>
</dbReference>
<evidence type="ECO:0000256" key="1">
    <source>
        <dbReference type="SAM" id="Phobius"/>
    </source>
</evidence>
<reference evidence="4 5" key="1">
    <citation type="submission" date="2017-08" db="EMBL/GenBank/DDBJ databases">
        <title>Infants hospitalized years apart are colonized by the same room-sourced microbial strains.</title>
        <authorList>
            <person name="Brooks B."/>
            <person name="Olm M.R."/>
            <person name="Firek B.A."/>
            <person name="Baker R."/>
            <person name="Thomas B.C."/>
            <person name="Morowitz M.J."/>
            <person name="Banfield J.F."/>
        </authorList>
    </citation>
    <scope>NUCLEOTIDE SEQUENCE [LARGE SCALE GENOMIC DNA]</scope>
    <source>
        <strain evidence="4">S2_005_002_R2_33</strain>
    </source>
</reference>
<feature type="domain" description="FecR protein" evidence="2">
    <location>
        <begin position="121"/>
        <end position="213"/>
    </location>
</feature>
<keyword evidence="1" id="KW-0472">Membrane</keyword>
<dbReference type="InterPro" id="IPR006860">
    <property type="entry name" value="FecR"/>
</dbReference>
<organism evidence="4 5">
    <name type="scientific">Novosphingobium pentaromativorans</name>
    <dbReference type="NCBI Taxonomy" id="205844"/>
    <lineage>
        <taxon>Bacteria</taxon>
        <taxon>Pseudomonadati</taxon>
        <taxon>Pseudomonadota</taxon>
        <taxon>Alphaproteobacteria</taxon>
        <taxon>Sphingomonadales</taxon>
        <taxon>Sphingomonadaceae</taxon>
        <taxon>Novosphingobium</taxon>
    </lineage>
</organism>
<evidence type="ECO:0000259" key="2">
    <source>
        <dbReference type="Pfam" id="PF04773"/>
    </source>
</evidence>
<gene>
    <name evidence="4" type="ORF">DI555_16650</name>
</gene>
<evidence type="ECO:0000259" key="3">
    <source>
        <dbReference type="Pfam" id="PF16220"/>
    </source>
</evidence>
<comment type="caution">
    <text evidence="4">The sequence shown here is derived from an EMBL/GenBank/DDBJ whole genome shotgun (WGS) entry which is preliminary data.</text>
</comment>
<dbReference type="EMBL" id="QFPX01000015">
    <property type="protein sequence ID" value="PZQ53440.1"/>
    <property type="molecule type" value="Genomic_DNA"/>
</dbReference>
<name>A0A2W5QPN0_9SPHN</name>
<dbReference type="PANTHER" id="PTHR30273">
    <property type="entry name" value="PERIPLASMIC SIGNAL SENSOR AND SIGMA FACTOR ACTIVATOR FECR-RELATED"/>
    <property type="match status" value="1"/>
</dbReference>
<dbReference type="PIRSF" id="PIRSF018266">
    <property type="entry name" value="FecR"/>
    <property type="match status" value="1"/>
</dbReference>
<dbReference type="PANTHER" id="PTHR30273:SF2">
    <property type="entry name" value="PROTEIN FECR"/>
    <property type="match status" value="1"/>
</dbReference>
<dbReference type="InterPro" id="IPR032623">
    <property type="entry name" value="FecR_N"/>
</dbReference>
<keyword evidence="1" id="KW-1133">Transmembrane helix</keyword>
<evidence type="ECO:0000313" key="5">
    <source>
        <dbReference type="Proteomes" id="UP000249082"/>
    </source>
</evidence>
<feature type="domain" description="FecR N-terminal" evidence="3">
    <location>
        <begin position="24"/>
        <end position="64"/>
    </location>
</feature>
<proteinExistence type="predicted"/>
<dbReference type="Pfam" id="PF16220">
    <property type="entry name" value="DUF4880"/>
    <property type="match status" value="1"/>
</dbReference>
<accession>A0A2W5QPN0</accession>